<dbReference type="GO" id="GO:0030422">
    <property type="term" value="P:siRNA processing"/>
    <property type="evidence" value="ECO:0007669"/>
    <property type="project" value="TreeGrafter"/>
</dbReference>
<dbReference type="GO" id="GO:0003723">
    <property type="term" value="F:RNA binding"/>
    <property type="evidence" value="ECO:0007669"/>
    <property type="project" value="UniProtKB-KW"/>
</dbReference>
<comment type="caution">
    <text evidence="4">The sequence shown here is derived from an EMBL/GenBank/DDBJ whole genome shotgun (WGS) entry which is preliminary data.</text>
</comment>
<reference evidence="4 5" key="1">
    <citation type="submission" date="2019-03" db="EMBL/GenBank/DDBJ databases">
        <title>Nematode-trapping fungi genome.</title>
        <authorList>
            <person name="Vidal-Diez De Ulzurrun G."/>
        </authorList>
    </citation>
    <scope>NUCLEOTIDE SEQUENCE [LARGE SCALE GENOMIC DNA]</scope>
    <source>
        <strain evidence="4 5">TWF154</strain>
    </source>
</reference>
<proteinExistence type="inferred from homology"/>
<evidence type="ECO:0000259" key="3">
    <source>
        <dbReference type="Pfam" id="PF05183"/>
    </source>
</evidence>
<comment type="similarity">
    <text evidence="1">Belongs to the RdRP family.</text>
</comment>
<evidence type="ECO:0000313" key="5">
    <source>
        <dbReference type="Proteomes" id="UP000297595"/>
    </source>
</evidence>
<organism evidence="4 5">
    <name type="scientific">Orbilia oligospora</name>
    <name type="common">Nematode-trapping fungus</name>
    <name type="synonym">Arthrobotrys oligospora</name>
    <dbReference type="NCBI Taxonomy" id="2813651"/>
    <lineage>
        <taxon>Eukaryota</taxon>
        <taxon>Fungi</taxon>
        <taxon>Dikarya</taxon>
        <taxon>Ascomycota</taxon>
        <taxon>Pezizomycotina</taxon>
        <taxon>Orbiliomycetes</taxon>
        <taxon>Orbiliales</taxon>
        <taxon>Orbiliaceae</taxon>
        <taxon>Orbilia</taxon>
    </lineage>
</organism>
<evidence type="ECO:0000256" key="2">
    <source>
        <dbReference type="SAM" id="MobiDB-lite"/>
    </source>
</evidence>
<name>A0A7C8KER5_ORBOL</name>
<dbReference type="AlphaFoldDB" id="A0A7C8KER5"/>
<keyword evidence="1" id="KW-0548">Nucleotidyltransferase</keyword>
<keyword evidence="1" id="KW-0694">RNA-binding</keyword>
<evidence type="ECO:0000256" key="1">
    <source>
        <dbReference type="RuleBase" id="RU363098"/>
    </source>
</evidence>
<feature type="compositionally biased region" description="Gly residues" evidence="2">
    <location>
        <begin position="1085"/>
        <end position="1096"/>
    </location>
</feature>
<dbReference type="Proteomes" id="UP000297595">
    <property type="component" value="Unassembled WGS sequence"/>
</dbReference>
<gene>
    <name evidence="4" type="ORF">EYR41_004570</name>
</gene>
<keyword evidence="1" id="KW-0808">Transferase</keyword>
<dbReference type="GO" id="GO:0031380">
    <property type="term" value="C:nuclear RNA-directed RNA polymerase complex"/>
    <property type="evidence" value="ECO:0007669"/>
    <property type="project" value="TreeGrafter"/>
</dbReference>
<comment type="catalytic activity">
    <reaction evidence="1">
        <text>RNA(n) + a ribonucleoside 5'-triphosphate = RNA(n+1) + diphosphate</text>
        <dbReference type="Rhea" id="RHEA:21248"/>
        <dbReference type="Rhea" id="RHEA-COMP:14527"/>
        <dbReference type="Rhea" id="RHEA-COMP:17342"/>
        <dbReference type="ChEBI" id="CHEBI:33019"/>
        <dbReference type="ChEBI" id="CHEBI:61557"/>
        <dbReference type="ChEBI" id="CHEBI:140395"/>
        <dbReference type="EC" id="2.7.7.48"/>
    </reaction>
</comment>
<dbReference type="EC" id="2.7.7.48" evidence="1"/>
<dbReference type="OrthoDB" id="10055769at2759"/>
<protein>
    <recommendedName>
        <fullName evidence="1">RNA-dependent RNA polymerase</fullName>
        <ecNumber evidence="1">2.7.7.48</ecNumber>
    </recommendedName>
</protein>
<dbReference type="InterPro" id="IPR007855">
    <property type="entry name" value="RDRP"/>
</dbReference>
<evidence type="ECO:0000313" key="4">
    <source>
        <dbReference type="EMBL" id="TGJ72694.1"/>
    </source>
</evidence>
<accession>A0A7C8KER5</accession>
<keyword evidence="1" id="KW-0696">RNA-directed RNA polymerase</keyword>
<dbReference type="EMBL" id="SOZJ01000002">
    <property type="protein sequence ID" value="TGJ72694.1"/>
    <property type="molecule type" value="Genomic_DNA"/>
</dbReference>
<dbReference type="InterPro" id="IPR057596">
    <property type="entry name" value="RDRP_core"/>
</dbReference>
<feature type="region of interest" description="Disordered" evidence="2">
    <location>
        <begin position="101"/>
        <end position="139"/>
    </location>
</feature>
<dbReference type="PANTHER" id="PTHR23079:SF14">
    <property type="entry name" value="RNA-DEPENDENT RNA POLYMERASE"/>
    <property type="match status" value="1"/>
</dbReference>
<dbReference type="GO" id="GO:0003968">
    <property type="term" value="F:RNA-directed RNA polymerase activity"/>
    <property type="evidence" value="ECO:0007669"/>
    <property type="project" value="UniProtKB-KW"/>
</dbReference>
<feature type="domain" description="RDRP core" evidence="3">
    <location>
        <begin position="257"/>
        <end position="872"/>
    </location>
</feature>
<dbReference type="Pfam" id="PF05183">
    <property type="entry name" value="RdRP"/>
    <property type="match status" value="1"/>
</dbReference>
<feature type="region of interest" description="Disordered" evidence="2">
    <location>
        <begin position="1074"/>
        <end position="1096"/>
    </location>
</feature>
<dbReference type="PANTHER" id="PTHR23079">
    <property type="entry name" value="RNA-DEPENDENT RNA POLYMERASE"/>
    <property type="match status" value="1"/>
</dbReference>
<sequence length="1096" mass="122817">MDFTSLALDVPLLLDSSQAWGPERILEEPSFIDTVPRNDEGFSLLSRFEQSYTSQESEFGLDDSPEFEDLLCGFAEQIESQRPVLIEASQEAQLESFIEHPEHEDAEGETLISRSSQNKENDPATAEITKGGDASSSRVPHLSWDCKSTEIDFSNYTVTSQARYEVERTFQESKSRSAVNRAVAAVLGNETANCTLGEVISRMKKKFFQETGESVLSQPMGPFFSNTNFSAEFDDYTQQAGALEVKKKQGSGYYVGIKLKPLTREVYSHRFNREFGSRFLKLSRPRRFQGSFERLTLEAPLCDAIMRGVDILGRHWEAIHASDISKTDKEADMESSSVIMFAVSGDDIPTQAVSQPIKWLISPSQNQKMYTAKYNARIKLGFSRTVLVPLENVKIEEKKDLVSATECAMTDGCGTATFAVLKAIAEKMGLDYVPSYFQIRHGGRKGLILLDVENSDSESLRITYRKTQIKFQTRQDLNVEVVDYARPLKRGKITPQFLTILYNGGVPKETLGVLAKEEIEKDGIWELLERAGDPSFVKNFYQSGALKKRRDKDGCFKYAGSMPASAEERIIQMVDAGFAVSECLALKNLISGCNKGRLDSWNDLKFTISESTSVKCAPDFKGVLGEGEVFLQFSLDGFVVNDRLLKFLSGKVLVGRSPAYIASDIQSAIAVTNPEVLKAYGNLVDCIVFPTVGEYSLASRLSGGDYDGDTVLVIWDQRVVGPFSSRPPPKPTSVRNHFFKESTEQDKVGCYLKDNEMDEDATIKAILRAEIPKMLSDSNVGKCTLLHKKVSYYLGIDHPLSIRLAELACLLLDAPKQGLTLETEPWGDIQNEVSLLLKGRAEPFYLRKGTTYSRFQHEVQTFEEVHVLDYIKGTILGITEAYEQNFKAKFPDIFTDHDISDFFSEELEHYRMTARDPSRSKDARKVSHEIYEELLSFTKHRLEEIVNECGRMYQGSDFKSFQPQSKADRELDKANKEKLFAIFQEIAPSTRSENPVLEDWGRSSGEPFGKWNLLKASALFRRCQGSKPMLPFIVACPQLCYLKASARGQPFRLVQEAVYLDMYTKRPRVNTQGIDAEASEVKEGGASGAGGTQVIS</sequence>